<dbReference type="Proteomes" id="UP000800036">
    <property type="component" value="Unassembled WGS sequence"/>
</dbReference>
<dbReference type="Pfam" id="PF00583">
    <property type="entry name" value="Acetyltransf_1"/>
    <property type="match status" value="1"/>
</dbReference>
<evidence type="ECO:0000313" key="3">
    <source>
        <dbReference type="Proteomes" id="UP000800036"/>
    </source>
</evidence>
<dbReference type="InterPro" id="IPR000182">
    <property type="entry name" value="GNAT_dom"/>
</dbReference>
<sequence length="222" mass="25725">MPDNNLTVSLLKPDEAEQYMRIRHAAFKHDVNKILYFNQPEPSQATLDHVTRDIADGIAEGIFYLKCVDTTTNEIIAGARWRYVRPNDTNSTARTWEEVNAELTIPEPYTESHPEVWHAFYKLFNETKKKQMGTRPYWVLDTLVTHPDHHRRGAGGMLLKWGCAKADEAGTEAYLEASEMGEPLYQRYRYEPVEKIALDLRRWGGEEEIRWTVMIRPAKGSN</sequence>
<feature type="domain" description="N-acetyltransferase" evidence="1">
    <location>
        <begin position="79"/>
        <end position="219"/>
    </location>
</feature>
<dbReference type="CDD" id="cd04301">
    <property type="entry name" value="NAT_SF"/>
    <property type="match status" value="1"/>
</dbReference>
<dbReference type="InterPro" id="IPR016181">
    <property type="entry name" value="Acyl_CoA_acyltransferase"/>
</dbReference>
<dbReference type="EMBL" id="ML976681">
    <property type="protein sequence ID" value="KAF1973350.1"/>
    <property type="molecule type" value="Genomic_DNA"/>
</dbReference>
<evidence type="ECO:0000259" key="1">
    <source>
        <dbReference type="PROSITE" id="PS51186"/>
    </source>
</evidence>
<name>A0A6A5V9K7_9PLEO</name>
<evidence type="ECO:0000313" key="2">
    <source>
        <dbReference type="EMBL" id="KAF1973350.1"/>
    </source>
</evidence>
<proteinExistence type="predicted"/>
<keyword evidence="2" id="KW-0012">Acyltransferase</keyword>
<keyword evidence="2" id="KW-0808">Transferase</keyword>
<protein>
    <submittedName>
        <fullName evidence="2">Acyl-CoA N-acyltransferase</fullName>
    </submittedName>
</protein>
<dbReference type="AlphaFoldDB" id="A0A6A5V9K7"/>
<accession>A0A6A5V9K7</accession>
<dbReference type="SUPFAM" id="SSF55729">
    <property type="entry name" value="Acyl-CoA N-acyltransferases (Nat)"/>
    <property type="match status" value="1"/>
</dbReference>
<keyword evidence="3" id="KW-1185">Reference proteome</keyword>
<dbReference type="OrthoDB" id="2115692at2759"/>
<dbReference type="InterPro" id="IPR052523">
    <property type="entry name" value="Trichothecene_AcTrans"/>
</dbReference>
<organism evidence="2 3">
    <name type="scientific">Bimuria novae-zelandiae CBS 107.79</name>
    <dbReference type="NCBI Taxonomy" id="1447943"/>
    <lineage>
        <taxon>Eukaryota</taxon>
        <taxon>Fungi</taxon>
        <taxon>Dikarya</taxon>
        <taxon>Ascomycota</taxon>
        <taxon>Pezizomycotina</taxon>
        <taxon>Dothideomycetes</taxon>
        <taxon>Pleosporomycetidae</taxon>
        <taxon>Pleosporales</taxon>
        <taxon>Massarineae</taxon>
        <taxon>Didymosphaeriaceae</taxon>
        <taxon>Bimuria</taxon>
    </lineage>
</organism>
<dbReference type="GO" id="GO:0016747">
    <property type="term" value="F:acyltransferase activity, transferring groups other than amino-acyl groups"/>
    <property type="evidence" value="ECO:0007669"/>
    <property type="project" value="InterPro"/>
</dbReference>
<dbReference type="PANTHER" id="PTHR42791">
    <property type="entry name" value="GNAT FAMILY ACETYLTRANSFERASE"/>
    <property type="match status" value="1"/>
</dbReference>
<dbReference type="PANTHER" id="PTHR42791:SF14">
    <property type="entry name" value="N-ACETYLTRANSFERASE DOMAIN-CONTAINING PROTEIN"/>
    <property type="match status" value="1"/>
</dbReference>
<dbReference type="Gene3D" id="3.40.630.30">
    <property type="match status" value="1"/>
</dbReference>
<dbReference type="PROSITE" id="PS51186">
    <property type="entry name" value="GNAT"/>
    <property type="match status" value="1"/>
</dbReference>
<gene>
    <name evidence="2" type="ORF">BU23DRAFT_554339</name>
</gene>
<reference evidence="2" key="1">
    <citation type="journal article" date="2020" name="Stud. Mycol.">
        <title>101 Dothideomycetes genomes: a test case for predicting lifestyles and emergence of pathogens.</title>
        <authorList>
            <person name="Haridas S."/>
            <person name="Albert R."/>
            <person name="Binder M."/>
            <person name="Bloem J."/>
            <person name="Labutti K."/>
            <person name="Salamov A."/>
            <person name="Andreopoulos B."/>
            <person name="Baker S."/>
            <person name="Barry K."/>
            <person name="Bills G."/>
            <person name="Bluhm B."/>
            <person name="Cannon C."/>
            <person name="Castanera R."/>
            <person name="Culley D."/>
            <person name="Daum C."/>
            <person name="Ezra D."/>
            <person name="Gonzalez J."/>
            <person name="Henrissat B."/>
            <person name="Kuo A."/>
            <person name="Liang C."/>
            <person name="Lipzen A."/>
            <person name="Lutzoni F."/>
            <person name="Magnuson J."/>
            <person name="Mondo S."/>
            <person name="Nolan M."/>
            <person name="Ohm R."/>
            <person name="Pangilinan J."/>
            <person name="Park H.-J."/>
            <person name="Ramirez L."/>
            <person name="Alfaro M."/>
            <person name="Sun H."/>
            <person name="Tritt A."/>
            <person name="Yoshinaga Y."/>
            <person name="Zwiers L.-H."/>
            <person name="Turgeon B."/>
            <person name="Goodwin S."/>
            <person name="Spatafora J."/>
            <person name="Crous P."/>
            <person name="Grigoriev I."/>
        </authorList>
    </citation>
    <scope>NUCLEOTIDE SEQUENCE</scope>
    <source>
        <strain evidence="2">CBS 107.79</strain>
    </source>
</reference>